<dbReference type="EMBL" id="BAABGA010000091">
    <property type="protein sequence ID" value="GAA4468079.1"/>
    <property type="molecule type" value="Genomic_DNA"/>
</dbReference>
<sequence>MSVNITETNDGQLIEVELTGKLTGTDYDRFVPLTEQRIEQHGKIRLIVVLTDFHGWEVAALWDDIKWDVKHFNDIQRLAIVGDSKWEKGMSVFCRPFTTAEIKYFDLVNLDDARKWAAA</sequence>
<proteinExistence type="predicted"/>
<organism evidence="1 2">
    <name type="scientific">Novipirellula rosea</name>
    <dbReference type="NCBI Taxonomy" id="1031540"/>
    <lineage>
        <taxon>Bacteria</taxon>
        <taxon>Pseudomonadati</taxon>
        <taxon>Planctomycetota</taxon>
        <taxon>Planctomycetia</taxon>
        <taxon>Pirellulales</taxon>
        <taxon>Pirellulaceae</taxon>
        <taxon>Novipirellula</taxon>
    </lineage>
</organism>
<dbReference type="InterPro" id="IPR036513">
    <property type="entry name" value="STAS_dom_sf"/>
</dbReference>
<dbReference type="InterPro" id="IPR038396">
    <property type="entry name" value="SpoIIAA-like_sf"/>
</dbReference>
<comment type="caution">
    <text evidence="1">The sequence shown here is derived from an EMBL/GenBank/DDBJ whole genome shotgun (WGS) entry which is preliminary data.</text>
</comment>
<accession>A0ABP8NKY0</accession>
<dbReference type="Gene3D" id="3.40.50.10600">
    <property type="entry name" value="SpoIIaa-like domains"/>
    <property type="match status" value="1"/>
</dbReference>
<evidence type="ECO:0000313" key="2">
    <source>
        <dbReference type="Proteomes" id="UP001500840"/>
    </source>
</evidence>
<dbReference type="RefSeq" id="WP_345327257.1">
    <property type="nucleotide sequence ID" value="NZ_BAABGA010000091.1"/>
</dbReference>
<dbReference type="Proteomes" id="UP001500840">
    <property type="component" value="Unassembled WGS sequence"/>
</dbReference>
<reference evidence="2" key="1">
    <citation type="journal article" date="2019" name="Int. J. Syst. Evol. Microbiol.">
        <title>The Global Catalogue of Microorganisms (GCM) 10K type strain sequencing project: providing services to taxonomists for standard genome sequencing and annotation.</title>
        <authorList>
            <consortium name="The Broad Institute Genomics Platform"/>
            <consortium name="The Broad Institute Genome Sequencing Center for Infectious Disease"/>
            <person name="Wu L."/>
            <person name="Ma J."/>
        </authorList>
    </citation>
    <scope>NUCLEOTIDE SEQUENCE [LARGE SCALE GENOMIC DNA]</scope>
    <source>
        <strain evidence="2">JCM 17759</strain>
    </source>
</reference>
<dbReference type="Pfam" id="PF11964">
    <property type="entry name" value="SpoIIAA-like"/>
    <property type="match status" value="1"/>
</dbReference>
<keyword evidence="2" id="KW-1185">Reference proteome</keyword>
<protein>
    <submittedName>
        <fullName evidence="1">STAS/SEC14 domain-containing protein</fullName>
    </submittedName>
</protein>
<gene>
    <name evidence="1" type="ORF">GCM10023156_58800</name>
</gene>
<dbReference type="InterPro" id="IPR021866">
    <property type="entry name" value="SpoIIAA-like"/>
</dbReference>
<evidence type="ECO:0000313" key="1">
    <source>
        <dbReference type="EMBL" id="GAA4468079.1"/>
    </source>
</evidence>
<name>A0ABP8NKY0_9BACT</name>
<dbReference type="SUPFAM" id="SSF52091">
    <property type="entry name" value="SpoIIaa-like"/>
    <property type="match status" value="1"/>
</dbReference>